<gene>
    <name evidence="9" type="ORF">M5G17_25655</name>
</gene>
<dbReference type="EMBL" id="JAMDGZ010000073">
    <property type="protein sequence ID" value="MDD1017052.1"/>
    <property type="molecule type" value="Genomic_DNA"/>
</dbReference>
<evidence type="ECO:0000259" key="8">
    <source>
        <dbReference type="Pfam" id="PF02771"/>
    </source>
</evidence>
<dbReference type="PANTHER" id="PTHR43884:SF12">
    <property type="entry name" value="ISOVALERYL-COA DEHYDROGENASE, MITOCHONDRIAL-RELATED"/>
    <property type="match status" value="1"/>
</dbReference>
<feature type="domain" description="Acyl-CoA dehydrogenase/oxidase N-terminal" evidence="8">
    <location>
        <begin position="17"/>
        <end position="105"/>
    </location>
</feature>
<protein>
    <submittedName>
        <fullName evidence="9">Acyl-CoA/acyl-ACP dehydrogenase</fullName>
    </submittedName>
</protein>
<keyword evidence="10" id="KW-1185">Reference proteome</keyword>
<dbReference type="InterPro" id="IPR036250">
    <property type="entry name" value="AcylCo_DH-like_C"/>
</dbReference>
<keyword evidence="3 5" id="KW-0285">Flavoprotein</keyword>
<name>A0ABT5PFG5_9PSED</name>
<reference evidence="9 10" key="1">
    <citation type="submission" date="2022-05" db="EMBL/GenBank/DDBJ databases">
        <title>Novel Pseudomonas spp. Isolated from a Rainbow Trout Aquaculture Facility.</title>
        <authorList>
            <person name="Testerman T."/>
            <person name="Graf J."/>
        </authorList>
    </citation>
    <scope>NUCLEOTIDE SEQUENCE [LARGE SCALE GENOMIC DNA]</scope>
    <source>
        <strain evidence="9 10">ID1025</strain>
    </source>
</reference>
<dbReference type="CDD" id="cd00567">
    <property type="entry name" value="ACAD"/>
    <property type="match status" value="1"/>
</dbReference>
<evidence type="ECO:0000259" key="6">
    <source>
        <dbReference type="Pfam" id="PF00441"/>
    </source>
</evidence>
<dbReference type="Pfam" id="PF02770">
    <property type="entry name" value="Acyl-CoA_dh_M"/>
    <property type="match status" value="1"/>
</dbReference>
<evidence type="ECO:0000313" key="9">
    <source>
        <dbReference type="EMBL" id="MDD1017052.1"/>
    </source>
</evidence>
<evidence type="ECO:0000256" key="1">
    <source>
        <dbReference type="ARBA" id="ARBA00001974"/>
    </source>
</evidence>
<keyword evidence="5" id="KW-0560">Oxidoreductase</keyword>
<dbReference type="InterPro" id="IPR037069">
    <property type="entry name" value="AcylCoA_DH/ox_N_sf"/>
</dbReference>
<accession>A0ABT5PFG5</accession>
<comment type="cofactor">
    <cofactor evidence="1 5">
        <name>FAD</name>
        <dbReference type="ChEBI" id="CHEBI:57692"/>
    </cofactor>
</comment>
<dbReference type="Pfam" id="PF00441">
    <property type="entry name" value="Acyl-CoA_dh_1"/>
    <property type="match status" value="1"/>
</dbReference>
<dbReference type="Proteomes" id="UP001148184">
    <property type="component" value="Unassembled WGS sequence"/>
</dbReference>
<feature type="domain" description="Acyl-CoA oxidase/dehydrogenase middle" evidence="7">
    <location>
        <begin position="124"/>
        <end position="212"/>
    </location>
</feature>
<organism evidence="9 10">
    <name type="scientific">Pseudomonas rubra</name>
    <dbReference type="NCBI Taxonomy" id="2942627"/>
    <lineage>
        <taxon>Bacteria</taxon>
        <taxon>Pseudomonadati</taxon>
        <taxon>Pseudomonadota</taxon>
        <taxon>Gammaproteobacteria</taxon>
        <taxon>Pseudomonadales</taxon>
        <taxon>Pseudomonadaceae</taxon>
        <taxon>Pseudomonas</taxon>
    </lineage>
</organism>
<dbReference type="InterPro" id="IPR009100">
    <property type="entry name" value="AcylCoA_DH/oxidase_NM_dom_sf"/>
</dbReference>
<feature type="domain" description="Acyl-CoA dehydrogenase/oxidase C-terminal" evidence="6">
    <location>
        <begin position="224"/>
        <end position="356"/>
    </location>
</feature>
<keyword evidence="4 5" id="KW-0274">FAD</keyword>
<evidence type="ECO:0000256" key="2">
    <source>
        <dbReference type="ARBA" id="ARBA00009347"/>
    </source>
</evidence>
<evidence type="ECO:0000256" key="5">
    <source>
        <dbReference type="RuleBase" id="RU362125"/>
    </source>
</evidence>
<comment type="similarity">
    <text evidence="2 5">Belongs to the acyl-CoA dehydrogenase family.</text>
</comment>
<sequence>MTMDWQGAGQIEAVFGSLIAQEINRHTVERDAQALPVPNSVFSALADKGLFRNYLPKHYGGQGIGIAQWGSMLEQVGYLSTDVAFPFLISVRMSFILFLIKVGAHERVGPSIDQLLNGAAFGAFAYTENADAFSFQSTARYDAHTRTYVLNARKPYVTGGLTADLFAVFVASDSRDLQVFLVERNDPGVSTTPMQLGGVRSLGTALVKLDNVVLDEQRLLVQTDGLAAAQRHFLNCRRSLQACQFLGRARAVIEDTLGYLQQTVRYQTCLADMQHVQAVIGEMYIALETARSAVFRALERQDNEQFDVDWDVIASAAKYCAVESINQIALSALKLTGGWGYTADSGLGRAHRDFMSLFAGADPQEKLKVDLGVRMIHEFELLNQQRKYQEGR</sequence>
<dbReference type="SUPFAM" id="SSF56645">
    <property type="entry name" value="Acyl-CoA dehydrogenase NM domain-like"/>
    <property type="match status" value="1"/>
</dbReference>
<evidence type="ECO:0000256" key="4">
    <source>
        <dbReference type="ARBA" id="ARBA00022827"/>
    </source>
</evidence>
<evidence type="ECO:0000256" key="3">
    <source>
        <dbReference type="ARBA" id="ARBA00022630"/>
    </source>
</evidence>
<dbReference type="InterPro" id="IPR009075">
    <property type="entry name" value="AcylCo_DH/oxidase_C"/>
</dbReference>
<dbReference type="InterPro" id="IPR046373">
    <property type="entry name" value="Acyl-CoA_Oxase/DH_mid-dom_sf"/>
</dbReference>
<dbReference type="Gene3D" id="2.40.110.10">
    <property type="entry name" value="Butyryl-CoA Dehydrogenase, subunit A, domain 2"/>
    <property type="match status" value="1"/>
</dbReference>
<evidence type="ECO:0000313" key="10">
    <source>
        <dbReference type="Proteomes" id="UP001148184"/>
    </source>
</evidence>
<dbReference type="Gene3D" id="1.10.540.10">
    <property type="entry name" value="Acyl-CoA dehydrogenase/oxidase, N-terminal domain"/>
    <property type="match status" value="1"/>
</dbReference>
<dbReference type="InterPro" id="IPR006091">
    <property type="entry name" value="Acyl-CoA_Oxase/DH_mid-dom"/>
</dbReference>
<comment type="caution">
    <text evidence="9">The sequence shown here is derived from an EMBL/GenBank/DDBJ whole genome shotgun (WGS) entry which is preliminary data.</text>
</comment>
<dbReference type="SUPFAM" id="SSF47203">
    <property type="entry name" value="Acyl-CoA dehydrogenase C-terminal domain-like"/>
    <property type="match status" value="1"/>
</dbReference>
<evidence type="ECO:0000259" key="7">
    <source>
        <dbReference type="Pfam" id="PF02770"/>
    </source>
</evidence>
<dbReference type="PANTHER" id="PTHR43884">
    <property type="entry name" value="ACYL-COA DEHYDROGENASE"/>
    <property type="match status" value="1"/>
</dbReference>
<dbReference type="Pfam" id="PF02771">
    <property type="entry name" value="Acyl-CoA_dh_N"/>
    <property type="match status" value="1"/>
</dbReference>
<proteinExistence type="inferred from homology"/>
<dbReference type="RefSeq" id="WP_273895671.1">
    <property type="nucleotide sequence ID" value="NZ_JAMDGP010000010.1"/>
</dbReference>
<dbReference type="Gene3D" id="1.20.140.10">
    <property type="entry name" value="Butyryl-CoA Dehydrogenase, subunit A, domain 3"/>
    <property type="match status" value="1"/>
</dbReference>
<dbReference type="InterPro" id="IPR013786">
    <property type="entry name" value="AcylCoA_DH/ox_N"/>
</dbReference>